<evidence type="ECO:0000256" key="9">
    <source>
        <dbReference type="SAM" id="SignalP"/>
    </source>
</evidence>
<proteinExistence type="predicted"/>
<dbReference type="PANTHER" id="PTHR24269">
    <property type="entry name" value="KREMEN PROTEIN"/>
    <property type="match status" value="1"/>
</dbReference>
<sequence length="302" mass="31631">MKSITFLAAVLFATVNALEKRASTSVSSAKEATPTAIGVQEPSAQPTLNVITVQGCFSSPGDLVFNSTLQFNTKGSCAQDICFALGYPVSATSGGNQCYCGKKYPPKDKIANDSKCNIGCTGYNLQACGGVKFWTVYNTGLSLSVDTSGEPEQDHPENGETASTTKAPTAVVTLTGSTAVITQTIAPSDEPKPSTTNVGAIAAGVVVSVVVVAAAIAGMFFFLRRKRNKEIEEEHRRNAAVNSFSGKPPSSSGGMSILDARLDPVMAQRRMSDGSIADNQDYSRKILRVGDSLHAPTDTCAN</sequence>
<dbReference type="Proteomes" id="UP001172102">
    <property type="component" value="Unassembled WGS sequence"/>
</dbReference>
<evidence type="ECO:0000313" key="11">
    <source>
        <dbReference type="EMBL" id="KAK0729489.1"/>
    </source>
</evidence>
<feature type="region of interest" description="Disordered" evidence="7">
    <location>
        <begin position="235"/>
        <end position="255"/>
    </location>
</feature>
<dbReference type="SMART" id="SM00321">
    <property type="entry name" value="WSC"/>
    <property type="match status" value="1"/>
</dbReference>
<protein>
    <submittedName>
        <fullName evidence="11">Wsc domain protein</fullName>
    </submittedName>
</protein>
<feature type="signal peptide" evidence="9">
    <location>
        <begin position="1"/>
        <end position="17"/>
    </location>
</feature>
<evidence type="ECO:0000256" key="2">
    <source>
        <dbReference type="ARBA" id="ARBA00022692"/>
    </source>
</evidence>
<dbReference type="AlphaFoldDB" id="A0AA40B893"/>
<feature type="chain" id="PRO_5041387036" evidence="9">
    <location>
        <begin position="18"/>
        <end position="302"/>
    </location>
</feature>
<evidence type="ECO:0000256" key="3">
    <source>
        <dbReference type="ARBA" id="ARBA00022729"/>
    </source>
</evidence>
<dbReference type="GO" id="GO:0005886">
    <property type="term" value="C:plasma membrane"/>
    <property type="evidence" value="ECO:0007669"/>
    <property type="project" value="TreeGrafter"/>
</dbReference>
<dbReference type="PROSITE" id="PS51212">
    <property type="entry name" value="WSC"/>
    <property type="match status" value="1"/>
</dbReference>
<dbReference type="InterPro" id="IPR002889">
    <property type="entry name" value="WSC_carb-bd"/>
</dbReference>
<keyword evidence="12" id="KW-1185">Reference proteome</keyword>
<evidence type="ECO:0000313" key="12">
    <source>
        <dbReference type="Proteomes" id="UP001172102"/>
    </source>
</evidence>
<organism evidence="11 12">
    <name type="scientific">Lasiosphaeris hirsuta</name>
    <dbReference type="NCBI Taxonomy" id="260670"/>
    <lineage>
        <taxon>Eukaryota</taxon>
        <taxon>Fungi</taxon>
        <taxon>Dikarya</taxon>
        <taxon>Ascomycota</taxon>
        <taxon>Pezizomycotina</taxon>
        <taxon>Sordariomycetes</taxon>
        <taxon>Sordariomycetidae</taxon>
        <taxon>Sordariales</taxon>
        <taxon>Lasiosphaeriaceae</taxon>
        <taxon>Lasiosphaeris</taxon>
    </lineage>
</organism>
<comment type="subcellular location">
    <subcellularLocation>
        <location evidence="1">Membrane</location>
        <topology evidence="1">Single-pass membrane protein</topology>
    </subcellularLocation>
</comment>
<accession>A0AA40B893</accession>
<evidence type="ECO:0000256" key="6">
    <source>
        <dbReference type="ARBA" id="ARBA00023180"/>
    </source>
</evidence>
<evidence type="ECO:0000256" key="4">
    <source>
        <dbReference type="ARBA" id="ARBA00022989"/>
    </source>
</evidence>
<evidence type="ECO:0000259" key="10">
    <source>
        <dbReference type="PROSITE" id="PS51212"/>
    </source>
</evidence>
<dbReference type="EMBL" id="JAUKUA010000001">
    <property type="protein sequence ID" value="KAK0729489.1"/>
    <property type="molecule type" value="Genomic_DNA"/>
</dbReference>
<keyword evidence="2 8" id="KW-0812">Transmembrane</keyword>
<evidence type="ECO:0000256" key="8">
    <source>
        <dbReference type="SAM" id="Phobius"/>
    </source>
</evidence>
<feature type="domain" description="WSC" evidence="10">
    <location>
        <begin position="50"/>
        <end position="140"/>
    </location>
</feature>
<reference evidence="11" key="1">
    <citation type="submission" date="2023-06" db="EMBL/GenBank/DDBJ databases">
        <title>Genome-scale phylogeny and comparative genomics of the fungal order Sordariales.</title>
        <authorList>
            <consortium name="Lawrence Berkeley National Laboratory"/>
            <person name="Hensen N."/>
            <person name="Bonometti L."/>
            <person name="Westerberg I."/>
            <person name="Brannstrom I.O."/>
            <person name="Guillou S."/>
            <person name="Cros-Aarteil S."/>
            <person name="Calhoun S."/>
            <person name="Haridas S."/>
            <person name="Kuo A."/>
            <person name="Mondo S."/>
            <person name="Pangilinan J."/>
            <person name="Riley R."/>
            <person name="Labutti K."/>
            <person name="Andreopoulos B."/>
            <person name="Lipzen A."/>
            <person name="Chen C."/>
            <person name="Yanf M."/>
            <person name="Daum C."/>
            <person name="Ng V."/>
            <person name="Clum A."/>
            <person name="Steindorff A."/>
            <person name="Ohm R."/>
            <person name="Martin F."/>
            <person name="Silar P."/>
            <person name="Natvig D."/>
            <person name="Lalanne C."/>
            <person name="Gautier V."/>
            <person name="Ament-Velasquez S.L."/>
            <person name="Kruys A."/>
            <person name="Hutchinson M.I."/>
            <person name="Powell A.J."/>
            <person name="Barry K."/>
            <person name="Miller A.N."/>
            <person name="Grigoriev I.V."/>
            <person name="Debuchy R."/>
            <person name="Gladieux P."/>
            <person name="Thoren M.H."/>
            <person name="Johannesson H."/>
        </authorList>
    </citation>
    <scope>NUCLEOTIDE SEQUENCE</scope>
    <source>
        <strain evidence="11">SMH4607-1</strain>
    </source>
</reference>
<evidence type="ECO:0000256" key="1">
    <source>
        <dbReference type="ARBA" id="ARBA00004167"/>
    </source>
</evidence>
<feature type="region of interest" description="Disordered" evidence="7">
    <location>
        <begin position="145"/>
        <end position="164"/>
    </location>
</feature>
<keyword evidence="6" id="KW-0325">Glycoprotein</keyword>
<keyword evidence="4 8" id="KW-1133">Transmembrane helix</keyword>
<dbReference type="InterPro" id="IPR051836">
    <property type="entry name" value="Kremen_rcpt"/>
</dbReference>
<dbReference type="PANTHER" id="PTHR24269:SF23">
    <property type="entry name" value="PLASMA MEMBRANE SENSOR TRANSDUCER (EUROFUNG)"/>
    <property type="match status" value="1"/>
</dbReference>
<dbReference type="Pfam" id="PF01822">
    <property type="entry name" value="WSC"/>
    <property type="match status" value="1"/>
</dbReference>
<comment type="caution">
    <text evidence="11">The sequence shown here is derived from an EMBL/GenBank/DDBJ whole genome shotgun (WGS) entry which is preliminary data.</text>
</comment>
<evidence type="ECO:0000256" key="5">
    <source>
        <dbReference type="ARBA" id="ARBA00023136"/>
    </source>
</evidence>
<name>A0AA40B893_9PEZI</name>
<feature type="transmembrane region" description="Helical" evidence="8">
    <location>
        <begin position="198"/>
        <end position="223"/>
    </location>
</feature>
<gene>
    <name evidence="11" type="ORF">B0H67DRAFT_479435</name>
</gene>
<feature type="compositionally biased region" description="Low complexity" evidence="7">
    <location>
        <begin position="243"/>
        <end position="255"/>
    </location>
</feature>
<evidence type="ECO:0000256" key="7">
    <source>
        <dbReference type="SAM" id="MobiDB-lite"/>
    </source>
</evidence>
<keyword evidence="5 8" id="KW-0472">Membrane</keyword>
<keyword evidence="3 9" id="KW-0732">Signal</keyword>